<evidence type="ECO:0000313" key="2">
    <source>
        <dbReference type="Proteomes" id="UP000549457"/>
    </source>
</evidence>
<sequence>MFDNAGRVMFTALHAAAEARLGAEHPCTGALAAAALDPAPDAVRAAEDALRALPEADRLALMEATHRTLRTDPAAWLALWPGGGRKQ</sequence>
<reference evidence="1 2" key="1">
    <citation type="submission" date="2020-08" db="EMBL/GenBank/DDBJ databases">
        <title>Genomic Encyclopedia of Type Strains, Phase IV (KMG-IV): sequencing the most valuable type-strain genomes for metagenomic binning, comparative biology and taxonomic classification.</title>
        <authorList>
            <person name="Goeker M."/>
        </authorList>
    </citation>
    <scope>NUCLEOTIDE SEQUENCE [LARGE SCALE GENOMIC DNA]</scope>
    <source>
        <strain evidence="1 2">DSM 101730</strain>
    </source>
</reference>
<accession>A0A840SRN7</accession>
<gene>
    <name evidence="1" type="ORF">HNP73_002442</name>
</gene>
<name>A0A840SRN7_9RHOB</name>
<organism evidence="1 2">
    <name type="scientific">Amaricoccus macauensis</name>
    <dbReference type="NCBI Taxonomy" id="57001"/>
    <lineage>
        <taxon>Bacteria</taxon>
        <taxon>Pseudomonadati</taxon>
        <taxon>Pseudomonadota</taxon>
        <taxon>Alphaproteobacteria</taxon>
        <taxon>Rhodobacterales</taxon>
        <taxon>Paracoccaceae</taxon>
        <taxon>Amaricoccus</taxon>
    </lineage>
</organism>
<comment type="caution">
    <text evidence="1">The sequence shown here is derived from an EMBL/GenBank/DDBJ whole genome shotgun (WGS) entry which is preliminary data.</text>
</comment>
<dbReference type="AlphaFoldDB" id="A0A840SRN7"/>
<keyword evidence="2" id="KW-1185">Reference proteome</keyword>
<evidence type="ECO:0000313" key="1">
    <source>
        <dbReference type="EMBL" id="MBB5222506.1"/>
    </source>
</evidence>
<dbReference type="Proteomes" id="UP000549457">
    <property type="component" value="Unassembled WGS sequence"/>
</dbReference>
<protein>
    <submittedName>
        <fullName evidence="1">Uncharacterized protein</fullName>
    </submittedName>
</protein>
<dbReference type="EMBL" id="JACHFM010000002">
    <property type="protein sequence ID" value="MBB5222506.1"/>
    <property type="molecule type" value="Genomic_DNA"/>
</dbReference>
<dbReference type="RefSeq" id="WP_184149426.1">
    <property type="nucleotide sequence ID" value="NZ_JACHFM010000002.1"/>
</dbReference>
<proteinExistence type="predicted"/>